<dbReference type="PROSITE" id="PS50894">
    <property type="entry name" value="HPT"/>
    <property type="match status" value="1"/>
</dbReference>
<dbReference type="SUPFAM" id="SSF47226">
    <property type="entry name" value="Histidine-containing phosphotransfer domain, HPT domain"/>
    <property type="match status" value="1"/>
</dbReference>
<keyword evidence="2" id="KW-0597">Phosphoprotein</keyword>
<dbReference type="EMBL" id="LO017727">
    <property type="protein sequence ID" value="CRH04656.1"/>
    <property type="molecule type" value="Genomic_DNA"/>
</dbReference>
<evidence type="ECO:0000256" key="2">
    <source>
        <dbReference type="PROSITE-ProRule" id="PRU00110"/>
    </source>
</evidence>
<dbReference type="GO" id="GO:0000160">
    <property type="term" value="P:phosphorelay signal transduction system"/>
    <property type="evidence" value="ECO:0007669"/>
    <property type="project" value="UniProtKB-KW"/>
</dbReference>
<reference evidence="4" key="1">
    <citation type="submission" date="2015-04" db="EMBL/GenBank/DDBJ databases">
        <authorList>
            <person name="Syromyatnikov M.Y."/>
            <person name="Popov V.N."/>
        </authorList>
    </citation>
    <scope>NUCLEOTIDE SEQUENCE</scope>
    <source>
        <strain evidence="4">MO-1</strain>
    </source>
</reference>
<organism evidence="4">
    <name type="scientific">Magnetococcus massalia (strain MO-1)</name>
    <dbReference type="NCBI Taxonomy" id="451514"/>
    <lineage>
        <taxon>Bacteria</taxon>
        <taxon>Pseudomonadati</taxon>
        <taxon>Pseudomonadota</taxon>
        <taxon>Magnetococcia</taxon>
        <taxon>Magnetococcales</taxon>
        <taxon>Magnetococcaceae</taxon>
        <taxon>Magnetococcus</taxon>
    </lineage>
</organism>
<proteinExistence type="predicted"/>
<protein>
    <submittedName>
        <fullName evidence="4">Putative histidine kinase phosphotransfer protein</fullName>
    </submittedName>
</protein>
<feature type="modified residue" description="Phosphohistidine" evidence="2">
    <location>
        <position position="186"/>
    </location>
</feature>
<dbReference type="InterPro" id="IPR036641">
    <property type="entry name" value="HPT_dom_sf"/>
</dbReference>
<keyword evidence="4" id="KW-0808">Transferase</keyword>
<sequence length="246" mass="27121">MPDPSSILLIEPDDEPLQPLLGQLAPQCPTLCRLDGVIGGEEALERLLEHRYSIILISWLASFEEEAVETVRRIRQLEQLQGRDATPIYLCAAQPVNHSLGRLVQGAVQTPLKYQAICGDEKSLLPSAAAQDEAVDLAQAMRDTGLPESSFMEVARVISSQIPSALLRLQQELEAGQFEQARESSHILKGSMANIIFPQLQPRSHSLHQAIRDGDGEAAKLLFAQLKGVFEPILQALEKRFPTLCE</sequence>
<dbReference type="InterPro" id="IPR008207">
    <property type="entry name" value="Sig_transdc_His_kin_Hpt_dom"/>
</dbReference>
<dbReference type="Pfam" id="PF01627">
    <property type="entry name" value="Hpt"/>
    <property type="match status" value="1"/>
</dbReference>
<evidence type="ECO:0000313" key="4">
    <source>
        <dbReference type="EMBL" id="CRH04656.1"/>
    </source>
</evidence>
<keyword evidence="4" id="KW-0418">Kinase</keyword>
<dbReference type="GO" id="GO:0004672">
    <property type="term" value="F:protein kinase activity"/>
    <property type="evidence" value="ECO:0007669"/>
    <property type="project" value="UniProtKB-ARBA"/>
</dbReference>
<evidence type="ECO:0000256" key="1">
    <source>
        <dbReference type="ARBA" id="ARBA00023012"/>
    </source>
</evidence>
<name>A0A1S7LFR6_MAGMO</name>
<dbReference type="AlphaFoldDB" id="A0A1S7LFR6"/>
<feature type="domain" description="HPt" evidence="3">
    <location>
        <begin position="147"/>
        <end position="240"/>
    </location>
</feature>
<dbReference type="Gene3D" id="1.20.120.160">
    <property type="entry name" value="HPT domain"/>
    <property type="match status" value="1"/>
</dbReference>
<accession>A0A1S7LFR6</accession>
<keyword evidence="1" id="KW-0902">Two-component regulatory system</keyword>
<gene>
    <name evidence="4" type="ORF">MAGMO_0445</name>
</gene>
<evidence type="ECO:0000259" key="3">
    <source>
        <dbReference type="PROSITE" id="PS50894"/>
    </source>
</evidence>